<dbReference type="GeneID" id="63808652"/>
<sequence length="118" mass="13601">MYIQHTLLLCVHATYKIMLADIRSLESPCSTMGKAETYTYKGPGRQPAFLFPLSHIFERLFLHIPDIHLSFRLTIPNTEACAATAIGARGSRQGIHSRYHRYVHIYLQTMAWFLIYSL</sequence>
<evidence type="ECO:0000313" key="1">
    <source>
        <dbReference type="EMBL" id="ORX63688.1"/>
    </source>
</evidence>
<comment type="caution">
    <text evidence="1">The sequence shown here is derived from an EMBL/GenBank/DDBJ whole genome shotgun (WGS) entry which is preliminary data.</text>
</comment>
<organism evidence="1 2">
    <name type="scientific">Linderina pennispora</name>
    <dbReference type="NCBI Taxonomy" id="61395"/>
    <lineage>
        <taxon>Eukaryota</taxon>
        <taxon>Fungi</taxon>
        <taxon>Fungi incertae sedis</taxon>
        <taxon>Zoopagomycota</taxon>
        <taxon>Kickxellomycotina</taxon>
        <taxon>Kickxellomycetes</taxon>
        <taxon>Kickxellales</taxon>
        <taxon>Kickxellaceae</taxon>
        <taxon>Linderina</taxon>
    </lineage>
</organism>
<dbReference type="Proteomes" id="UP000193922">
    <property type="component" value="Unassembled WGS sequence"/>
</dbReference>
<keyword evidence="2" id="KW-1185">Reference proteome</keyword>
<name>A0A1Y1VQX8_9FUNG</name>
<accession>A0A1Y1VQX8</accession>
<proteinExistence type="predicted"/>
<dbReference type="RefSeq" id="XP_040739038.1">
    <property type="nucleotide sequence ID" value="XM_040892004.1"/>
</dbReference>
<dbReference type="EMBL" id="MCFD01000167">
    <property type="protein sequence ID" value="ORX63688.1"/>
    <property type="molecule type" value="Genomic_DNA"/>
</dbReference>
<protein>
    <submittedName>
        <fullName evidence="1">Uncharacterized protein</fullName>
    </submittedName>
</protein>
<gene>
    <name evidence="1" type="ORF">DL89DRAFT_71744</name>
</gene>
<reference evidence="1 2" key="1">
    <citation type="submission" date="2016-07" db="EMBL/GenBank/DDBJ databases">
        <title>Pervasive Adenine N6-methylation of Active Genes in Fungi.</title>
        <authorList>
            <consortium name="DOE Joint Genome Institute"/>
            <person name="Mondo S.J."/>
            <person name="Dannebaum R.O."/>
            <person name="Kuo R.C."/>
            <person name="Labutti K."/>
            <person name="Haridas S."/>
            <person name="Kuo A."/>
            <person name="Salamov A."/>
            <person name="Ahrendt S.R."/>
            <person name="Lipzen A."/>
            <person name="Sullivan W."/>
            <person name="Andreopoulos W.B."/>
            <person name="Clum A."/>
            <person name="Lindquist E."/>
            <person name="Daum C."/>
            <person name="Ramamoorthy G.K."/>
            <person name="Gryganskyi A."/>
            <person name="Culley D."/>
            <person name="Magnuson J.K."/>
            <person name="James T.Y."/>
            <person name="O'Malley M.A."/>
            <person name="Stajich J.E."/>
            <person name="Spatafora J.W."/>
            <person name="Visel A."/>
            <person name="Grigoriev I.V."/>
        </authorList>
    </citation>
    <scope>NUCLEOTIDE SEQUENCE [LARGE SCALE GENOMIC DNA]</scope>
    <source>
        <strain evidence="1 2">ATCC 12442</strain>
    </source>
</reference>
<evidence type="ECO:0000313" key="2">
    <source>
        <dbReference type="Proteomes" id="UP000193922"/>
    </source>
</evidence>
<dbReference type="AlphaFoldDB" id="A0A1Y1VQX8"/>